<evidence type="ECO:0000313" key="3">
    <source>
        <dbReference type="Proteomes" id="UP000069940"/>
    </source>
</evidence>
<name>A0ABM2A637_AEDAL</name>
<evidence type="ECO:0000256" key="1">
    <source>
        <dbReference type="SAM" id="MobiDB-lite"/>
    </source>
</evidence>
<proteinExistence type="predicted"/>
<feature type="region of interest" description="Disordered" evidence="1">
    <location>
        <begin position="118"/>
        <end position="140"/>
    </location>
</feature>
<dbReference type="RefSeq" id="XP_062711466.1">
    <property type="nucleotide sequence ID" value="XM_062855482.1"/>
</dbReference>
<protein>
    <submittedName>
        <fullName evidence="2">Uncharacterized protein</fullName>
    </submittedName>
</protein>
<sequence length="156" mass="17360">MAITFAAKDDGRAEPWKCGLVEEFLRQLHPVQPTEPTTEKLIVESVRRSLPFEPVSGVNFRRTVCERDWEENHCVGQFEGRKPKIKATVLCLEKRSLSSEGLLMDSGESEERKVDRIGRNGDDRTAPFDGPHPAIGRCWTAKGGRGGAGVAGLQWK</sequence>
<dbReference type="EnsemblMetazoa" id="AALFPA23_024814.R36990">
    <property type="protein sequence ID" value="AALFPA23_024814.P36990"/>
    <property type="gene ID" value="AALFPA23_024814"/>
</dbReference>
<reference evidence="2" key="2">
    <citation type="submission" date="2025-05" db="UniProtKB">
        <authorList>
            <consortium name="EnsemblMetazoa"/>
        </authorList>
    </citation>
    <scope>IDENTIFICATION</scope>
    <source>
        <strain evidence="2">Foshan</strain>
    </source>
</reference>
<reference evidence="3" key="1">
    <citation type="journal article" date="2015" name="Proc. Natl. Acad. Sci. U.S.A.">
        <title>Genome sequence of the Asian Tiger mosquito, Aedes albopictus, reveals insights into its biology, genetics, and evolution.</title>
        <authorList>
            <person name="Chen X.G."/>
            <person name="Jiang X."/>
            <person name="Gu J."/>
            <person name="Xu M."/>
            <person name="Wu Y."/>
            <person name="Deng Y."/>
            <person name="Zhang C."/>
            <person name="Bonizzoni M."/>
            <person name="Dermauw W."/>
            <person name="Vontas J."/>
            <person name="Armbruster P."/>
            <person name="Huang X."/>
            <person name="Yang Y."/>
            <person name="Zhang H."/>
            <person name="He W."/>
            <person name="Peng H."/>
            <person name="Liu Y."/>
            <person name="Wu K."/>
            <person name="Chen J."/>
            <person name="Lirakis M."/>
            <person name="Topalis P."/>
            <person name="Van Leeuwen T."/>
            <person name="Hall A.B."/>
            <person name="Jiang X."/>
            <person name="Thorpe C."/>
            <person name="Mueller R.L."/>
            <person name="Sun C."/>
            <person name="Waterhouse R.M."/>
            <person name="Yan G."/>
            <person name="Tu Z.J."/>
            <person name="Fang X."/>
            <person name="James A.A."/>
        </authorList>
    </citation>
    <scope>NUCLEOTIDE SEQUENCE [LARGE SCALE GENOMIC DNA]</scope>
    <source>
        <strain evidence="3">Foshan</strain>
    </source>
</reference>
<keyword evidence="3" id="KW-1185">Reference proteome</keyword>
<organism evidence="2 3">
    <name type="scientific">Aedes albopictus</name>
    <name type="common">Asian tiger mosquito</name>
    <name type="synonym">Stegomyia albopicta</name>
    <dbReference type="NCBI Taxonomy" id="7160"/>
    <lineage>
        <taxon>Eukaryota</taxon>
        <taxon>Metazoa</taxon>
        <taxon>Ecdysozoa</taxon>
        <taxon>Arthropoda</taxon>
        <taxon>Hexapoda</taxon>
        <taxon>Insecta</taxon>
        <taxon>Pterygota</taxon>
        <taxon>Neoptera</taxon>
        <taxon>Endopterygota</taxon>
        <taxon>Diptera</taxon>
        <taxon>Nematocera</taxon>
        <taxon>Culicoidea</taxon>
        <taxon>Culicidae</taxon>
        <taxon>Culicinae</taxon>
        <taxon>Aedini</taxon>
        <taxon>Aedes</taxon>
        <taxon>Stegomyia</taxon>
    </lineage>
</organism>
<accession>A0ABM2A637</accession>
<evidence type="ECO:0000313" key="2">
    <source>
        <dbReference type="EnsemblMetazoa" id="AALFPA23_024814.P36990"/>
    </source>
</evidence>
<dbReference type="Proteomes" id="UP000069940">
    <property type="component" value="Unassembled WGS sequence"/>
</dbReference>
<dbReference type="GeneID" id="134289535"/>